<dbReference type="PANTHER" id="PTHR38831:SF1">
    <property type="entry name" value="TYPE II SECRETION SYSTEM PROTEIN K-RELATED"/>
    <property type="match status" value="1"/>
</dbReference>
<proteinExistence type="predicted"/>
<dbReference type="Proteomes" id="UP000464402">
    <property type="component" value="Chromosome"/>
</dbReference>
<sequence>MLSTTYFYLSETIFLVGNSKKRQFEKHLLLGAEDFFSNFYFKKYSTQEYLVGFSDLFINSQNIIMLNNKEISYRLIDMTNCFNINTINYYSTNIDNNALYPWLVLKYILQLNNITSSVLNKIITNFAHSSPADSILGSMAHEHHSLENYLQLNNSIDKSLNIGDEVFLQIAPLFCSRIDNTLLININMLEDKHSKLIQAVLMNEINESDTSKILLSKPDKGWVTVESFLDFLLKSSFVDTDMINKLLENRILYFTHDEYYFISVFKLGMEGEDYQLTSLFHVKGKDITVLRRRFSFNE</sequence>
<evidence type="ECO:0000313" key="1">
    <source>
        <dbReference type="EMBL" id="QHB34817.1"/>
    </source>
</evidence>
<name>A0A857F4W2_9GAMM</name>
<dbReference type="InterPro" id="IPR038072">
    <property type="entry name" value="GspK_central_sf"/>
</dbReference>
<dbReference type="PANTHER" id="PTHR38831">
    <property type="entry name" value="TYPE II SECRETION SYSTEM PROTEIN K"/>
    <property type="match status" value="1"/>
</dbReference>
<dbReference type="KEGG" id="yca:F0T03_17330"/>
<gene>
    <name evidence="1" type="ORF">F0T03_17330</name>
</gene>
<reference evidence="2" key="1">
    <citation type="submission" date="2019-09" db="EMBL/GenBank/DDBJ databases">
        <title>Yersinia canariae sp. nov., isolated from a human yersiniosis case.</title>
        <authorList>
            <person name="Nguyen S.V."/>
            <person name="Greig D."/>
            <person name="Hurley D."/>
            <person name="Cao Y."/>
            <person name="McCabe E."/>
            <person name="Mitchell M."/>
            <person name="Jenkins C."/>
            <person name="Fanning S."/>
        </authorList>
    </citation>
    <scope>NUCLEOTIDE SEQUENCE [LARGE SCALE GENOMIC DNA]</scope>
    <source>
        <strain evidence="2">NCTC 14382</strain>
    </source>
</reference>
<dbReference type="SUPFAM" id="SSF158544">
    <property type="entry name" value="GspK insert domain-like"/>
    <property type="match status" value="1"/>
</dbReference>
<evidence type="ECO:0000313" key="2">
    <source>
        <dbReference type="Proteomes" id="UP000464402"/>
    </source>
</evidence>
<dbReference type="AlphaFoldDB" id="A0A857F4W2"/>
<keyword evidence="2" id="KW-1185">Reference proteome</keyword>
<protein>
    <submittedName>
        <fullName evidence="1">General secretion pathway protein GspK</fullName>
    </submittedName>
</protein>
<dbReference type="InterPro" id="IPR005628">
    <property type="entry name" value="GspK"/>
</dbReference>
<accession>A0A857F4W2</accession>
<organism evidence="1 2">
    <name type="scientific">Yersinia canariae</name>
    <dbReference type="NCBI Taxonomy" id="2607663"/>
    <lineage>
        <taxon>Bacteria</taxon>
        <taxon>Pseudomonadati</taxon>
        <taxon>Pseudomonadota</taxon>
        <taxon>Gammaproteobacteria</taxon>
        <taxon>Enterobacterales</taxon>
        <taxon>Yersiniaceae</taxon>
        <taxon>Yersinia</taxon>
    </lineage>
</organism>
<dbReference type="EMBL" id="CP043727">
    <property type="protein sequence ID" value="QHB34817.1"/>
    <property type="molecule type" value="Genomic_DNA"/>
</dbReference>
<dbReference type="Gene3D" id="1.10.40.60">
    <property type="entry name" value="EpsJ-like"/>
    <property type="match status" value="1"/>
</dbReference>
<dbReference type="GO" id="GO:0009306">
    <property type="term" value="P:protein secretion"/>
    <property type="evidence" value="ECO:0007669"/>
    <property type="project" value="InterPro"/>
</dbReference>
<dbReference type="GO" id="GO:0016020">
    <property type="term" value="C:membrane"/>
    <property type="evidence" value="ECO:0007669"/>
    <property type="project" value="InterPro"/>
</dbReference>